<dbReference type="RefSeq" id="WP_066430128.1">
    <property type="nucleotide sequence ID" value="NZ_LZRN01000002.1"/>
</dbReference>
<evidence type="ECO:0000259" key="3">
    <source>
        <dbReference type="Pfam" id="PF10988"/>
    </source>
</evidence>
<feature type="chain" id="PRO_5030025654" evidence="2">
    <location>
        <begin position="22"/>
        <end position="240"/>
    </location>
</feature>
<evidence type="ECO:0000256" key="2">
    <source>
        <dbReference type="SAM" id="SignalP"/>
    </source>
</evidence>
<reference evidence="4 5" key="1">
    <citation type="submission" date="2018-06" db="EMBL/GenBank/DDBJ databases">
        <title>Genomic Encyclopedia of Archaeal and Bacterial Type Strains, Phase II (KMG-II): from individual species to whole genera.</title>
        <authorList>
            <person name="Goeker M."/>
        </authorList>
    </citation>
    <scope>NUCLEOTIDE SEQUENCE [LARGE SCALE GENOMIC DNA]</scope>
    <source>
        <strain evidence="4 5">DSM 12408</strain>
    </source>
</reference>
<dbReference type="AlphaFoldDB" id="A0A1A7R6G1"/>
<organism evidence="4 5">
    <name type="scientific">Gelidibacter algens</name>
    <dbReference type="NCBI Taxonomy" id="49280"/>
    <lineage>
        <taxon>Bacteria</taxon>
        <taxon>Pseudomonadati</taxon>
        <taxon>Bacteroidota</taxon>
        <taxon>Flavobacteriia</taxon>
        <taxon>Flavobacteriales</taxon>
        <taxon>Flavobacteriaceae</taxon>
        <taxon>Gelidibacter</taxon>
    </lineage>
</organism>
<evidence type="ECO:0000313" key="4">
    <source>
        <dbReference type="EMBL" id="RAJ27965.1"/>
    </source>
</evidence>
<feature type="domain" description="Putative auto-transporter adhesin head GIN" evidence="3">
    <location>
        <begin position="45"/>
        <end position="224"/>
    </location>
</feature>
<dbReference type="Gene3D" id="2.160.20.120">
    <property type="match status" value="1"/>
</dbReference>
<dbReference type="STRING" id="49280.A9996_01495"/>
<accession>A0A1A7R6G1</accession>
<name>A0A1A7R6G1_9FLAO</name>
<sequence length="240" mass="25348">MNTLIKIIVTSILSLSLFSCNFDYNFGVKGNGNVTTEERTIEGTFDHIEVSRGLDVYLTQGDTESLTVQADENLHDIIITKVEGNTLKIYADENISYSEAQKVKVSFKTIRKISAASGSDVYGTNTISSVDLELDTASGSDMDLEVKVSNLVCNAASGSDLKLKGAADTLVANASSGSDINATDLMTLVTNAKASSGADIKVNASKELTAKTSSGGDITFAGNPEKINKSDDVSSTVNQH</sequence>
<dbReference type="PROSITE" id="PS51257">
    <property type="entry name" value="PROKAR_LIPOPROTEIN"/>
    <property type="match status" value="1"/>
</dbReference>
<dbReference type="Pfam" id="PF10988">
    <property type="entry name" value="DUF2807"/>
    <property type="match status" value="1"/>
</dbReference>
<keyword evidence="5" id="KW-1185">Reference proteome</keyword>
<dbReference type="Proteomes" id="UP000248987">
    <property type="component" value="Unassembled WGS sequence"/>
</dbReference>
<gene>
    <name evidence="4" type="ORF">LX77_00539</name>
</gene>
<keyword evidence="2" id="KW-0732">Signal</keyword>
<proteinExistence type="predicted"/>
<feature type="signal peptide" evidence="2">
    <location>
        <begin position="1"/>
        <end position="21"/>
    </location>
</feature>
<dbReference type="InterPro" id="IPR021255">
    <property type="entry name" value="DUF2807"/>
</dbReference>
<evidence type="ECO:0000256" key="1">
    <source>
        <dbReference type="SAM" id="MobiDB-lite"/>
    </source>
</evidence>
<feature type="region of interest" description="Disordered" evidence="1">
    <location>
        <begin position="213"/>
        <end position="240"/>
    </location>
</feature>
<protein>
    <submittedName>
        <fullName evidence="4">Putative autotransporter adhesin-like protein</fullName>
    </submittedName>
</protein>
<comment type="caution">
    <text evidence="4">The sequence shown here is derived from an EMBL/GenBank/DDBJ whole genome shotgun (WGS) entry which is preliminary data.</text>
</comment>
<dbReference type="EMBL" id="QLLQ01000001">
    <property type="protein sequence ID" value="RAJ27965.1"/>
    <property type="molecule type" value="Genomic_DNA"/>
</dbReference>
<dbReference type="OrthoDB" id="942536at2"/>
<evidence type="ECO:0000313" key="5">
    <source>
        <dbReference type="Proteomes" id="UP000248987"/>
    </source>
</evidence>